<sequence>MLVTHKTCRPYNPLTTYVFVARENEKSTYRSTELVKMKTNLLRVMCGRRFSRGCWVSRGGRVGLQSGVIVGDWLAGKVEWRKWTRKWAVGEGDVVVELQGNGKRPPNSGHIMEIVLDYN</sequence>
<proteinExistence type="predicted"/>
<comment type="caution">
    <text evidence="1">The sequence shown here is derived from an EMBL/GenBank/DDBJ whole genome shotgun (WGS) entry which is preliminary data.</text>
</comment>
<keyword evidence="2" id="KW-1185">Reference proteome</keyword>
<reference evidence="1" key="2">
    <citation type="submission" date="2022-01" db="EMBL/GenBank/DDBJ databases">
        <authorList>
            <person name="Yamashiro T."/>
            <person name="Shiraishi A."/>
            <person name="Satake H."/>
            <person name="Nakayama K."/>
        </authorList>
    </citation>
    <scope>NUCLEOTIDE SEQUENCE</scope>
</reference>
<dbReference type="Proteomes" id="UP001151760">
    <property type="component" value="Unassembled WGS sequence"/>
</dbReference>
<evidence type="ECO:0000313" key="2">
    <source>
        <dbReference type="Proteomes" id="UP001151760"/>
    </source>
</evidence>
<reference evidence="1" key="1">
    <citation type="journal article" date="2022" name="Int. J. Mol. Sci.">
        <title>Draft Genome of Tanacetum Coccineum: Genomic Comparison of Closely Related Tanacetum-Family Plants.</title>
        <authorList>
            <person name="Yamashiro T."/>
            <person name="Shiraishi A."/>
            <person name="Nakayama K."/>
            <person name="Satake H."/>
        </authorList>
    </citation>
    <scope>NUCLEOTIDE SEQUENCE</scope>
</reference>
<name>A0ABQ5D608_9ASTR</name>
<gene>
    <name evidence="1" type="ORF">Tco_0924122</name>
</gene>
<organism evidence="1 2">
    <name type="scientific">Tanacetum coccineum</name>
    <dbReference type="NCBI Taxonomy" id="301880"/>
    <lineage>
        <taxon>Eukaryota</taxon>
        <taxon>Viridiplantae</taxon>
        <taxon>Streptophyta</taxon>
        <taxon>Embryophyta</taxon>
        <taxon>Tracheophyta</taxon>
        <taxon>Spermatophyta</taxon>
        <taxon>Magnoliopsida</taxon>
        <taxon>eudicotyledons</taxon>
        <taxon>Gunneridae</taxon>
        <taxon>Pentapetalae</taxon>
        <taxon>asterids</taxon>
        <taxon>campanulids</taxon>
        <taxon>Asterales</taxon>
        <taxon>Asteraceae</taxon>
        <taxon>Asteroideae</taxon>
        <taxon>Anthemideae</taxon>
        <taxon>Anthemidinae</taxon>
        <taxon>Tanacetum</taxon>
    </lineage>
</organism>
<protein>
    <submittedName>
        <fullName evidence="1">Uncharacterized protein</fullName>
    </submittedName>
</protein>
<accession>A0ABQ5D608</accession>
<dbReference type="EMBL" id="BQNB010014901">
    <property type="protein sequence ID" value="GJT33703.1"/>
    <property type="molecule type" value="Genomic_DNA"/>
</dbReference>
<evidence type="ECO:0000313" key="1">
    <source>
        <dbReference type="EMBL" id="GJT33703.1"/>
    </source>
</evidence>